<evidence type="ECO:0000313" key="4">
    <source>
        <dbReference type="EMBL" id="CAF3914826.1"/>
    </source>
</evidence>
<dbReference type="GO" id="GO:0008061">
    <property type="term" value="F:chitin binding"/>
    <property type="evidence" value="ECO:0007669"/>
    <property type="project" value="InterPro"/>
</dbReference>
<dbReference type="EMBL" id="CAJNOQ010006905">
    <property type="protein sequence ID" value="CAF1151320.1"/>
    <property type="molecule type" value="Genomic_DNA"/>
</dbReference>
<keyword evidence="1" id="KW-0245">EGF-like domain</keyword>
<evidence type="ECO:0000259" key="2">
    <source>
        <dbReference type="PROSITE" id="PS50026"/>
    </source>
</evidence>
<dbReference type="SUPFAM" id="SSF57625">
    <property type="entry name" value="Invertebrate chitin-binding proteins"/>
    <property type="match status" value="1"/>
</dbReference>
<sequence length="240" mass="26919">MYLSCEDSLCTKALLIPMHLVPLPDLTGFVFCIGDGFGVEQKCMDGVQYDPVKKECNVGNTNVTRESSPCSSSPCKGGKCINIFAAATYYCMCHNDASTRNCELPYCERSYSMHPCVRGLPFSEMHKVYEGCQTFEDNSALKYVCFCRRPESVNETMGQLWYGSSCTEKIFVTPCATVNSEEKFPLGYTDKGYIKCLANKFYSIESCAVNYVWNYKTKTCVKGEQDKKDHDELLNPAVDA</sequence>
<dbReference type="Proteomes" id="UP000681722">
    <property type="component" value="Unassembled WGS sequence"/>
</dbReference>
<comment type="caution">
    <text evidence="1">Lacks conserved residue(s) required for the propagation of feature annotation.</text>
</comment>
<organism evidence="3 5">
    <name type="scientific">Didymodactylos carnosus</name>
    <dbReference type="NCBI Taxonomy" id="1234261"/>
    <lineage>
        <taxon>Eukaryota</taxon>
        <taxon>Metazoa</taxon>
        <taxon>Spiralia</taxon>
        <taxon>Gnathifera</taxon>
        <taxon>Rotifera</taxon>
        <taxon>Eurotatoria</taxon>
        <taxon>Bdelloidea</taxon>
        <taxon>Philodinida</taxon>
        <taxon>Philodinidae</taxon>
        <taxon>Didymodactylos</taxon>
    </lineage>
</organism>
<feature type="disulfide bond" evidence="1">
    <location>
        <begin position="70"/>
        <end position="80"/>
    </location>
</feature>
<reference evidence="3" key="1">
    <citation type="submission" date="2021-02" db="EMBL/GenBank/DDBJ databases">
        <authorList>
            <person name="Nowell W R."/>
        </authorList>
    </citation>
    <scope>NUCLEOTIDE SEQUENCE</scope>
</reference>
<comment type="caution">
    <text evidence="3">The sequence shown here is derived from an EMBL/GenBank/DDBJ whole genome shotgun (WGS) entry which is preliminary data.</text>
</comment>
<dbReference type="InterPro" id="IPR036508">
    <property type="entry name" value="Chitin-bd_dom_sf"/>
</dbReference>
<dbReference type="AlphaFoldDB" id="A0A814SQ63"/>
<feature type="disulfide bond" evidence="1">
    <location>
        <begin position="93"/>
        <end position="102"/>
    </location>
</feature>
<dbReference type="InterPro" id="IPR000742">
    <property type="entry name" value="EGF"/>
</dbReference>
<evidence type="ECO:0000256" key="1">
    <source>
        <dbReference type="PROSITE-ProRule" id="PRU00076"/>
    </source>
</evidence>
<gene>
    <name evidence="3" type="ORF">GPM918_LOCUS21195</name>
    <name evidence="4" type="ORF">SRO942_LOCUS21192</name>
</gene>
<evidence type="ECO:0000313" key="5">
    <source>
        <dbReference type="Proteomes" id="UP000663829"/>
    </source>
</evidence>
<dbReference type="EMBL" id="CAJOBC010006905">
    <property type="protein sequence ID" value="CAF3914826.1"/>
    <property type="molecule type" value="Genomic_DNA"/>
</dbReference>
<name>A0A814SQ63_9BILA</name>
<keyword evidence="1" id="KW-1015">Disulfide bond</keyword>
<protein>
    <recommendedName>
        <fullName evidence="2">EGF-like domain-containing protein</fullName>
    </recommendedName>
</protein>
<accession>A0A814SQ63</accession>
<dbReference type="PROSITE" id="PS50026">
    <property type="entry name" value="EGF_3"/>
    <property type="match status" value="1"/>
</dbReference>
<proteinExistence type="predicted"/>
<feature type="domain" description="EGF-like" evidence="2">
    <location>
        <begin position="66"/>
        <end position="103"/>
    </location>
</feature>
<evidence type="ECO:0000313" key="3">
    <source>
        <dbReference type="EMBL" id="CAF1151320.1"/>
    </source>
</evidence>
<keyword evidence="5" id="KW-1185">Reference proteome</keyword>
<dbReference type="Proteomes" id="UP000663829">
    <property type="component" value="Unassembled WGS sequence"/>
</dbReference>